<dbReference type="PANTHER" id="PTHR42852">
    <property type="entry name" value="THIOL:DISULFIDE INTERCHANGE PROTEIN DSBE"/>
    <property type="match status" value="1"/>
</dbReference>
<evidence type="ECO:0000256" key="4">
    <source>
        <dbReference type="ARBA" id="ARBA00023284"/>
    </source>
</evidence>
<sequence length="458" mass="51384">MKTLIFSFGLILSLMVFNKETAVDYALFSGKIENLEAEELTLIKLNKTFKKKISVASNGVFSDTIRAGSGLYLLTAGKNSVSIYLNNGNDITLTANSKDFNHSLKISGEGSGTTNYLLLKSKTDSQKLEESLFYALDEVEFKNNIKKSTLLLSKALDTLEGVDPAFKALEKRKLNYNYLLELSKYATGKHVYWSKQAYYKPTAEFLSDLDTLDVNNEADFVSINTYKQLVIAHYNDEIKALSKKESIPYMLAKLKVHATIANETIKNELLFTGAEYGLMKATDVEAYYKTFINASTDAANNAKITATYNKLISVNKGKPSPTFTNYEKYSGGTLSLAELKGQYVYIDVWATWCVPCLKEIPDLKRVEKAYHGKNIVFLSISIDESKDYDKWKNMVKTKELGGIQVLADKGGKSKFLDDYFISSIPRFILLDPEGNIVDKKAPRPSDPELLELFNTLEI</sequence>
<evidence type="ECO:0000256" key="1">
    <source>
        <dbReference type="ARBA" id="ARBA00004196"/>
    </source>
</evidence>
<comment type="subcellular location">
    <subcellularLocation>
        <location evidence="1">Cell envelope</location>
    </subcellularLocation>
</comment>
<name>A0A516GVE6_9FLAO</name>
<evidence type="ECO:0000256" key="3">
    <source>
        <dbReference type="ARBA" id="ARBA00023157"/>
    </source>
</evidence>
<dbReference type="InterPro" id="IPR036249">
    <property type="entry name" value="Thioredoxin-like_sf"/>
</dbReference>
<dbReference type="KEGG" id="fop:FNB79_16415"/>
<dbReference type="InterPro" id="IPR050553">
    <property type="entry name" value="Thioredoxin_ResA/DsbE_sf"/>
</dbReference>
<keyword evidence="3" id="KW-1015">Disulfide bond</keyword>
<dbReference type="PANTHER" id="PTHR42852:SF6">
    <property type="entry name" value="THIOL:DISULFIDE INTERCHANGE PROTEIN DSBE"/>
    <property type="match status" value="1"/>
</dbReference>
<dbReference type="Gene3D" id="3.40.30.10">
    <property type="entry name" value="Glutaredoxin"/>
    <property type="match status" value="1"/>
</dbReference>
<dbReference type="Proteomes" id="UP000319209">
    <property type="component" value="Chromosome"/>
</dbReference>
<protein>
    <submittedName>
        <fullName evidence="6">TlpA family protein disulfide reductase</fullName>
    </submittedName>
</protein>
<gene>
    <name evidence="6" type="ORF">FNB79_16415</name>
</gene>
<keyword evidence="4" id="KW-0676">Redox-active center</keyword>
<dbReference type="PROSITE" id="PS51352">
    <property type="entry name" value="THIOREDOXIN_2"/>
    <property type="match status" value="1"/>
</dbReference>
<dbReference type="GO" id="GO:0017004">
    <property type="term" value="P:cytochrome complex assembly"/>
    <property type="evidence" value="ECO:0007669"/>
    <property type="project" value="UniProtKB-KW"/>
</dbReference>
<dbReference type="InterPro" id="IPR013766">
    <property type="entry name" value="Thioredoxin_domain"/>
</dbReference>
<keyword evidence="2" id="KW-0201">Cytochrome c-type biogenesis</keyword>
<keyword evidence="7" id="KW-1185">Reference proteome</keyword>
<feature type="domain" description="Thioredoxin" evidence="5">
    <location>
        <begin position="314"/>
        <end position="458"/>
    </location>
</feature>
<evidence type="ECO:0000313" key="6">
    <source>
        <dbReference type="EMBL" id="QDO95487.1"/>
    </source>
</evidence>
<dbReference type="RefSeq" id="WP_143382393.1">
    <property type="nucleotide sequence ID" value="NZ_CP041637.1"/>
</dbReference>
<reference evidence="6 7" key="1">
    <citation type="submission" date="2019-07" db="EMBL/GenBank/DDBJ databases">
        <title>Genome sequencing for Formosa sp. PS13.</title>
        <authorList>
            <person name="Park S.-J."/>
        </authorList>
    </citation>
    <scope>NUCLEOTIDE SEQUENCE [LARGE SCALE GENOMIC DNA]</scope>
    <source>
        <strain evidence="6 7">PS13</strain>
    </source>
</reference>
<dbReference type="CDD" id="cd02966">
    <property type="entry name" value="TlpA_like_family"/>
    <property type="match status" value="1"/>
</dbReference>
<proteinExistence type="predicted"/>
<evidence type="ECO:0000259" key="5">
    <source>
        <dbReference type="PROSITE" id="PS51352"/>
    </source>
</evidence>
<dbReference type="SUPFAM" id="SSF52833">
    <property type="entry name" value="Thioredoxin-like"/>
    <property type="match status" value="1"/>
</dbReference>
<dbReference type="InterPro" id="IPR013740">
    <property type="entry name" value="Redoxin"/>
</dbReference>
<accession>A0A516GVE6</accession>
<dbReference type="EMBL" id="CP041637">
    <property type="protein sequence ID" value="QDO95487.1"/>
    <property type="molecule type" value="Genomic_DNA"/>
</dbReference>
<dbReference type="GO" id="GO:0030313">
    <property type="term" value="C:cell envelope"/>
    <property type="evidence" value="ECO:0007669"/>
    <property type="project" value="UniProtKB-SubCell"/>
</dbReference>
<evidence type="ECO:0000313" key="7">
    <source>
        <dbReference type="Proteomes" id="UP000319209"/>
    </source>
</evidence>
<evidence type="ECO:0000256" key="2">
    <source>
        <dbReference type="ARBA" id="ARBA00022748"/>
    </source>
</evidence>
<dbReference type="OrthoDB" id="743079at2"/>
<organism evidence="6 7">
    <name type="scientific">Formosa sediminum</name>
    <dbReference type="NCBI Taxonomy" id="2594004"/>
    <lineage>
        <taxon>Bacteria</taxon>
        <taxon>Pseudomonadati</taxon>
        <taxon>Bacteroidota</taxon>
        <taxon>Flavobacteriia</taxon>
        <taxon>Flavobacteriales</taxon>
        <taxon>Flavobacteriaceae</taxon>
        <taxon>Formosa</taxon>
    </lineage>
</organism>
<dbReference type="Pfam" id="PF08534">
    <property type="entry name" value="Redoxin"/>
    <property type="match status" value="1"/>
</dbReference>
<dbReference type="AlphaFoldDB" id="A0A516GVE6"/>